<dbReference type="Pfam" id="PF13087">
    <property type="entry name" value="AAA_12"/>
    <property type="match status" value="1"/>
</dbReference>
<feature type="compositionally biased region" description="Polar residues" evidence="9">
    <location>
        <begin position="1555"/>
        <end position="1572"/>
    </location>
</feature>
<dbReference type="InterPro" id="IPR057373">
    <property type="entry name" value="ZNFX1"/>
</dbReference>
<keyword evidence="4" id="KW-0677">Repeat</keyword>
<dbReference type="KEGG" id="hro:HELRODRAFT_65033"/>
<dbReference type="CTD" id="20213722"/>
<evidence type="ECO:0000256" key="6">
    <source>
        <dbReference type="ARBA" id="ARBA00022833"/>
    </source>
</evidence>
<sequence>MLYNETKIIFDLLVIKVQNGEDISANEIRIPQTAPNNFRDLSVFPDIKNDLLICDEPFLRPIEPKKKFDDIEQYLDIHFRLLKEDFVRPLRNGIKEYLASHEDFSVNKLKKKFFDIKVYQKAQILNPECSTNGISYRIIFDVSKLQNVKWEYSKRFIYGSLLCFSHDNFESIFIATVVDRKPELLTHGILTVKFESNIRMLENFTTLEFVFIETSAYFESYRHILNALKSIEEQSFPFNNVIIKCEKIISPPKYVHLNSGLKFDFSDLFLINSNQNFQIVTLSDTKTWPLNTDINFDASQLEALKSAFLSEVCLIQGPPGTGKTFIGLKIVQLLHTNWNVWNSPGTRPILVICYTNHALDQFLEGIAKFMTKGIVRVGGRSKSKEIDKFFLKNIKRNVFSSRRLPPHIYEGKKHVRNEMLNLERVIEDVTARIKILENGLIHEDVIRPFMSEHHKPFFSYSLNGSKIPFWLEIYSYDFSDEEIGDENDENKNINDENKEIIKEENNEEYIDVAQEADLEELKRILDFEEDMNFIDKNKLKSQLIKKQAVEDAEKIIGYTFEQKVNEGEWKTQRQQKKKFNKYIREMLFSRDVMTESEAHKVGNINNLSLKNKWRLYRFWVKMYKSSLNEKIRNSENEYQMLSDRMVELTNEEDCWIMNQSKLIGMTTTGAARYTGVLSEIRPKIVIVEEAAEVLEAHITSNLTSGCEHLILIGDHKQLRPNPNVFKLAVEYNLDVSLFERLIMNDIPYITLKKQHRMRPQIADMARIIYPDLEDDVSVLSYENVKGIASNVFLINHSNPEQTDTELASVSNQFEAEYLSKLCRYLLQQGYLPSQITVLTPYSGQMFCLRKCMPKRFFNGITICPIDNYQGEENDIILLSMVRSNANDVIGFLKDNNRICVALTRAKKGLYVIGNFDMLRRKSELWAKLLQVATRYDPPFYGNTLLLLCENHPNKSKTEINCLKDFNKVPEGGCLIPCNFRLQCGHVCTRLCHVFDKDHKTFKCTKPCAKIICTNNHVCPKNCWETCGKCLILVEKQLATCNHFHKMPCSTDAADFICKFPCQKMLPCNHKCSNYCGEICTSECKTQLLKKLSCGHTEKVNCCEKSKLVSCAVPCKELLECGHHCEGTCGDCFQGKVHKACSQSCSRSLICDHKCKQTCHESCTSCKQQCNTKCVHSKCSKLCGEICTNCNEQCDWKCEHFKCSMLCHQPCNRKKCDLPCKKFLECKHPCVGICGEKCPKLCRLCNKKQLTEIFFGTEDEDTACFVQLDDCGHVLEVTGLDSWVKQSFNDSAIKFICCPKCKTPIRKNLRYGTEINTIFNKIQSIKLKIFGLEADIKSKTLLLLKNVSAKHVTYRQMLLENQLGLSELESFKIGYSLLKHSKELLFKKFIIQEDGLTKLRNRMKKSITTLSKQEIKEMQYEITRYDLMVMFEECKHQIENNSNPRLTNENRETFQYTFNLLKNKKLDKSFEETARNVLKSTSKLLTGLGISQIERVQILQALSDVHRGAWFECPNGHLYAIGDCGGAMEEGRCNECKAVIGGRSHALRADNRWNNEMDGSTSTAWPGTLMNPQ</sequence>
<feature type="domain" description="RZ-type" evidence="10">
    <location>
        <begin position="1489"/>
        <end position="1562"/>
    </location>
</feature>
<dbReference type="PANTHER" id="PTHR10887">
    <property type="entry name" value="DNA2/NAM7 HELICASE FAMILY"/>
    <property type="match status" value="1"/>
</dbReference>
<dbReference type="PROSITE" id="PS51981">
    <property type="entry name" value="ZF_RZ"/>
    <property type="match status" value="1"/>
</dbReference>
<dbReference type="GO" id="GO:0008270">
    <property type="term" value="F:zinc ion binding"/>
    <property type="evidence" value="ECO:0007669"/>
    <property type="project" value="UniProtKB-KW"/>
</dbReference>
<dbReference type="SMART" id="SM00438">
    <property type="entry name" value="ZnF_NFX"/>
    <property type="match status" value="4"/>
</dbReference>
<evidence type="ECO:0000256" key="7">
    <source>
        <dbReference type="ARBA" id="ARBA00022859"/>
    </source>
</evidence>
<dbReference type="FunFam" id="3.40.50.300:FF:003706">
    <property type="entry name" value="Uncharacterized protein"/>
    <property type="match status" value="1"/>
</dbReference>
<evidence type="ECO:0000256" key="8">
    <source>
        <dbReference type="SAM" id="Coils"/>
    </source>
</evidence>
<feature type="region of interest" description="Disordered" evidence="9">
    <location>
        <begin position="1552"/>
        <end position="1572"/>
    </location>
</feature>
<keyword evidence="13" id="KW-1185">Reference proteome</keyword>
<dbReference type="InterPro" id="IPR000967">
    <property type="entry name" value="Znf_NFX1"/>
</dbReference>
<dbReference type="InterPro" id="IPR027417">
    <property type="entry name" value="P-loop_NTPase"/>
</dbReference>
<evidence type="ECO:0000256" key="5">
    <source>
        <dbReference type="ARBA" id="ARBA00022771"/>
    </source>
</evidence>
<keyword evidence="8" id="KW-0175">Coiled coil</keyword>
<dbReference type="eggNOG" id="KOG1807">
    <property type="taxonomic scope" value="Eukaryota"/>
</dbReference>
<evidence type="ECO:0000256" key="4">
    <source>
        <dbReference type="ARBA" id="ARBA00022737"/>
    </source>
</evidence>
<dbReference type="InterPro" id="IPR047187">
    <property type="entry name" value="SF1_C_Upf1"/>
</dbReference>
<dbReference type="CDD" id="cd06008">
    <property type="entry name" value="NF-X1-zinc-finger"/>
    <property type="match status" value="1"/>
</dbReference>
<dbReference type="OrthoDB" id="2423195at2759"/>
<keyword evidence="5" id="KW-0863">Zinc-finger</keyword>
<dbReference type="GO" id="GO:0031048">
    <property type="term" value="P:regulatory ncRNA-mediated heterochromatin formation"/>
    <property type="evidence" value="ECO:0000318"/>
    <property type="project" value="GO_Central"/>
</dbReference>
<dbReference type="Gene3D" id="3.40.50.300">
    <property type="entry name" value="P-loop containing nucleotide triphosphate hydrolases"/>
    <property type="match status" value="3"/>
</dbReference>
<keyword evidence="2" id="KW-0963">Cytoplasm</keyword>
<dbReference type="InterPro" id="IPR041679">
    <property type="entry name" value="DNA2/NAM7-like_C"/>
</dbReference>
<dbReference type="InterPro" id="IPR045055">
    <property type="entry name" value="DNA2/NAM7-like"/>
</dbReference>
<keyword evidence="6" id="KW-0862">Zinc</keyword>
<feature type="coiled-coil region" evidence="8">
    <location>
        <begin position="624"/>
        <end position="651"/>
    </location>
</feature>
<gene>
    <name evidence="12" type="primary">20213722</name>
    <name evidence="11" type="ORF">HELRODRAFT_65033</name>
</gene>
<comment type="subcellular location">
    <subcellularLocation>
        <location evidence="1">Cytoplasm</location>
    </subcellularLocation>
</comment>
<dbReference type="FunFam" id="3.40.50.300:FF:004105">
    <property type="entry name" value="Predicted protein"/>
    <property type="match status" value="1"/>
</dbReference>
<reference evidence="12" key="3">
    <citation type="submission" date="2015-06" db="UniProtKB">
        <authorList>
            <consortium name="EnsemblMetazoa"/>
        </authorList>
    </citation>
    <scope>IDENTIFICATION</scope>
</reference>
<dbReference type="OMA" id="APCQEPC"/>
<name>T1FY24_HELRO</name>
<dbReference type="GO" id="GO:0005737">
    <property type="term" value="C:cytoplasm"/>
    <property type="evidence" value="ECO:0007669"/>
    <property type="project" value="UniProtKB-SubCell"/>
</dbReference>
<evidence type="ECO:0000256" key="3">
    <source>
        <dbReference type="ARBA" id="ARBA00022723"/>
    </source>
</evidence>
<dbReference type="SUPFAM" id="SSF52540">
    <property type="entry name" value="P-loop containing nucleoside triphosphate hydrolases"/>
    <property type="match status" value="1"/>
</dbReference>
<dbReference type="HOGENOM" id="CLU_001066_0_1_1"/>
<dbReference type="PANTHER" id="PTHR10887:SF341">
    <property type="entry name" value="NFX1-TYPE ZINC FINGER-CONTAINING PROTEIN 1"/>
    <property type="match status" value="1"/>
</dbReference>
<feature type="coiled-coil region" evidence="8">
    <location>
        <begin position="412"/>
        <end position="439"/>
    </location>
</feature>
<dbReference type="RefSeq" id="XP_009015652.1">
    <property type="nucleotide sequence ID" value="XM_009017404.1"/>
</dbReference>
<dbReference type="Pfam" id="PF13086">
    <property type="entry name" value="AAA_11"/>
    <property type="match status" value="1"/>
</dbReference>
<evidence type="ECO:0000256" key="1">
    <source>
        <dbReference type="ARBA" id="ARBA00004496"/>
    </source>
</evidence>
<dbReference type="FunCoup" id="T1FY24">
    <property type="interactions" value="3"/>
</dbReference>
<evidence type="ECO:0000259" key="10">
    <source>
        <dbReference type="PROSITE" id="PS51981"/>
    </source>
</evidence>
<dbReference type="EMBL" id="AMQM01000597">
    <property type="status" value="NOT_ANNOTATED_CDS"/>
    <property type="molecule type" value="Genomic_DNA"/>
</dbReference>
<organism evidence="12 13">
    <name type="scientific">Helobdella robusta</name>
    <name type="common">Californian leech</name>
    <dbReference type="NCBI Taxonomy" id="6412"/>
    <lineage>
        <taxon>Eukaryota</taxon>
        <taxon>Metazoa</taxon>
        <taxon>Spiralia</taxon>
        <taxon>Lophotrochozoa</taxon>
        <taxon>Annelida</taxon>
        <taxon>Clitellata</taxon>
        <taxon>Hirudinea</taxon>
        <taxon>Rhynchobdellida</taxon>
        <taxon>Glossiphoniidae</taxon>
        <taxon>Helobdella</taxon>
    </lineage>
</organism>
<dbReference type="EMBL" id="KB096324">
    <property type="protein sequence ID" value="ESO06284.1"/>
    <property type="molecule type" value="Genomic_DNA"/>
</dbReference>
<evidence type="ECO:0000313" key="12">
    <source>
        <dbReference type="EnsemblMetazoa" id="HelroP65033"/>
    </source>
</evidence>
<evidence type="ECO:0000256" key="9">
    <source>
        <dbReference type="SAM" id="MobiDB-lite"/>
    </source>
</evidence>
<dbReference type="Pfam" id="PF20173">
    <property type="entry name" value="ZnF_RZ-type"/>
    <property type="match status" value="1"/>
</dbReference>
<accession>T1FY24</accession>
<dbReference type="FunFam" id="3.40.50.300:FF:001366">
    <property type="entry name" value="ATP binding protein, putative"/>
    <property type="match status" value="1"/>
</dbReference>
<keyword evidence="3" id="KW-0479">Metal-binding</keyword>
<reference evidence="13" key="1">
    <citation type="submission" date="2012-12" db="EMBL/GenBank/DDBJ databases">
        <authorList>
            <person name="Hellsten U."/>
            <person name="Grimwood J."/>
            <person name="Chapman J.A."/>
            <person name="Shapiro H."/>
            <person name="Aerts A."/>
            <person name="Otillar R.P."/>
            <person name="Terry A.Y."/>
            <person name="Boore J.L."/>
            <person name="Simakov O."/>
            <person name="Marletaz F."/>
            <person name="Cho S.-J."/>
            <person name="Edsinger-Gonzales E."/>
            <person name="Havlak P."/>
            <person name="Kuo D.-H."/>
            <person name="Larsson T."/>
            <person name="Lv J."/>
            <person name="Arendt D."/>
            <person name="Savage R."/>
            <person name="Osoegawa K."/>
            <person name="de Jong P."/>
            <person name="Lindberg D.R."/>
            <person name="Seaver E.C."/>
            <person name="Weisblat D.A."/>
            <person name="Putnam N.H."/>
            <person name="Grigoriev I.V."/>
            <person name="Rokhsar D.S."/>
        </authorList>
    </citation>
    <scope>NUCLEOTIDE SEQUENCE</scope>
</reference>
<evidence type="ECO:0000313" key="13">
    <source>
        <dbReference type="Proteomes" id="UP000015101"/>
    </source>
</evidence>
<dbReference type="GO" id="GO:0003723">
    <property type="term" value="F:RNA binding"/>
    <property type="evidence" value="ECO:0000318"/>
    <property type="project" value="GO_Central"/>
</dbReference>
<dbReference type="Pfam" id="PF25396">
    <property type="entry name" value="ZNFX1"/>
    <property type="match status" value="1"/>
</dbReference>
<dbReference type="GeneID" id="20213722"/>
<dbReference type="InterPro" id="IPR041677">
    <property type="entry name" value="DNA2/NAM7_AAA_11"/>
</dbReference>
<dbReference type="InParanoid" id="T1FY24"/>
<keyword evidence="7" id="KW-0391">Immunity</keyword>
<evidence type="ECO:0000256" key="2">
    <source>
        <dbReference type="ARBA" id="ARBA00022490"/>
    </source>
</evidence>
<evidence type="ECO:0000313" key="11">
    <source>
        <dbReference type="EMBL" id="ESO06284.1"/>
    </source>
</evidence>
<reference evidence="11 13" key="2">
    <citation type="journal article" date="2013" name="Nature">
        <title>Insights into bilaterian evolution from three spiralian genomes.</title>
        <authorList>
            <person name="Simakov O."/>
            <person name="Marletaz F."/>
            <person name="Cho S.J."/>
            <person name="Edsinger-Gonzales E."/>
            <person name="Havlak P."/>
            <person name="Hellsten U."/>
            <person name="Kuo D.H."/>
            <person name="Larsson T."/>
            <person name="Lv J."/>
            <person name="Arendt D."/>
            <person name="Savage R."/>
            <person name="Osoegawa K."/>
            <person name="de Jong P."/>
            <person name="Grimwood J."/>
            <person name="Chapman J.A."/>
            <person name="Shapiro H."/>
            <person name="Aerts A."/>
            <person name="Otillar R.P."/>
            <person name="Terry A.Y."/>
            <person name="Boore J.L."/>
            <person name="Grigoriev I.V."/>
            <person name="Lindberg D.R."/>
            <person name="Seaver E.C."/>
            <person name="Weisblat D.A."/>
            <person name="Putnam N.H."/>
            <person name="Rokhsar D.S."/>
        </authorList>
    </citation>
    <scope>NUCLEOTIDE SEQUENCE</scope>
</reference>
<dbReference type="GO" id="GO:0031380">
    <property type="term" value="C:nuclear RNA-directed RNA polymerase complex"/>
    <property type="evidence" value="ECO:0000318"/>
    <property type="project" value="GO_Central"/>
</dbReference>
<dbReference type="Proteomes" id="UP000015101">
    <property type="component" value="Unassembled WGS sequence"/>
</dbReference>
<dbReference type="CDD" id="cd18808">
    <property type="entry name" value="SF1_C_Upf1"/>
    <property type="match status" value="1"/>
</dbReference>
<protein>
    <recommendedName>
        <fullName evidence="10">RZ-type domain-containing protein</fullName>
    </recommendedName>
</protein>
<dbReference type="InterPro" id="IPR046439">
    <property type="entry name" value="ZF_RZ_dom"/>
</dbReference>
<dbReference type="GO" id="GO:0004386">
    <property type="term" value="F:helicase activity"/>
    <property type="evidence" value="ECO:0007669"/>
    <property type="project" value="InterPro"/>
</dbReference>
<dbReference type="STRING" id="6412.T1FY24"/>
<dbReference type="EnsemblMetazoa" id="HelroT65033">
    <property type="protein sequence ID" value="HelroP65033"/>
    <property type="gene ID" value="HelroG65033"/>
</dbReference>
<dbReference type="GO" id="GO:0002376">
    <property type="term" value="P:immune system process"/>
    <property type="evidence" value="ECO:0007669"/>
    <property type="project" value="UniProtKB-KW"/>
</dbReference>
<proteinExistence type="predicted"/>